<dbReference type="Pfam" id="PF01979">
    <property type="entry name" value="Amidohydro_1"/>
    <property type="match status" value="1"/>
</dbReference>
<proteinExistence type="inferred from homology"/>
<dbReference type="InterPro" id="IPR032466">
    <property type="entry name" value="Metal_Hydrolase"/>
</dbReference>
<dbReference type="EMBL" id="CAUEEQ010024989">
    <property type="protein sequence ID" value="CAJ0946113.1"/>
    <property type="molecule type" value="Genomic_DNA"/>
</dbReference>
<sequence length="136" mass="15101">CSDDLSVTGTDNCTFDTCQKALGKDDFTKIPNGVNGVEDRMSVIWEKGVHSGVMDENRFVAVTSSNAARIFNMYPRKGKIAKGSDADVVIWDPEATRAVRIWNCLPEEVVMANSVKGFKRGLDVFLEQNNIVSYNY</sequence>
<comment type="similarity">
    <text evidence="1">Belongs to the metallo-dependent hydrolases superfamily. Hydantoinase/dihydropyrimidinase family.</text>
</comment>
<dbReference type="InterPro" id="IPR006680">
    <property type="entry name" value="Amidohydro-rel"/>
</dbReference>
<feature type="domain" description="Amidohydrolase-related" evidence="2">
    <location>
        <begin position="6"/>
        <end position="97"/>
    </location>
</feature>
<dbReference type="InterPro" id="IPR050378">
    <property type="entry name" value="Metallo-dep_Hydrolases_sf"/>
</dbReference>
<accession>A0ABN9LUE3</accession>
<name>A0ABN9LUE3_9NEOB</name>
<evidence type="ECO:0000313" key="3">
    <source>
        <dbReference type="EMBL" id="CAJ0946113.1"/>
    </source>
</evidence>
<evidence type="ECO:0000313" key="4">
    <source>
        <dbReference type="Proteomes" id="UP001176940"/>
    </source>
</evidence>
<feature type="non-terminal residue" evidence="3">
    <location>
        <position position="1"/>
    </location>
</feature>
<gene>
    <name evidence="3" type="ORF">RIMI_LOCUS11175281</name>
</gene>
<evidence type="ECO:0000256" key="1">
    <source>
        <dbReference type="ARBA" id="ARBA00008829"/>
    </source>
</evidence>
<dbReference type="Proteomes" id="UP001176940">
    <property type="component" value="Unassembled WGS sequence"/>
</dbReference>
<keyword evidence="4" id="KW-1185">Reference proteome</keyword>
<feature type="non-terminal residue" evidence="3">
    <location>
        <position position="136"/>
    </location>
</feature>
<organism evidence="3 4">
    <name type="scientific">Ranitomeya imitator</name>
    <name type="common">mimic poison frog</name>
    <dbReference type="NCBI Taxonomy" id="111125"/>
    <lineage>
        <taxon>Eukaryota</taxon>
        <taxon>Metazoa</taxon>
        <taxon>Chordata</taxon>
        <taxon>Craniata</taxon>
        <taxon>Vertebrata</taxon>
        <taxon>Euteleostomi</taxon>
        <taxon>Amphibia</taxon>
        <taxon>Batrachia</taxon>
        <taxon>Anura</taxon>
        <taxon>Neobatrachia</taxon>
        <taxon>Hyloidea</taxon>
        <taxon>Dendrobatidae</taxon>
        <taxon>Dendrobatinae</taxon>
        <taxon>Ranitomeya</taxon>
    </lineage>
</organism>
<protein>
    <recommendedName>
        <fullName evidence="2">Amidohydrolase-related domain-containing protein</fullName>
    </recommendedName>
</protein>
<reference evidence="3" key="1">
    <citation type="submission" date="2023-07" db="EMBL/GenBank/DDBJ databases">
        <authorList>
            <person name="Stuckert A."/>
        </authorList>
    </citation>
    <scope>NUCLEOTIDE SEQUENCE</scope>
</reference>
<dbReference type="SUPFAM" id="SSF51556">
    <property type="entry name" value="Metallo-dependent hydrolases"/>
    <property type="match status" value="1"/>
</dbReference>
<dbReference type="Gene3D" id="3.20.20.140">
    <property type="entry name" value="Metal-dependent hydrolases"/>
    <property type="match status" value="1"/>
</dbReference>
<dbReference type="PANTHER" id="PTHR11647">
    <property type="entry name" value="HYDRANTOINASE/DIHYDROPYRIMIDINASE FAMILY MEMBER"/>
    <property type="match status" value="1"/>
</dbReference>
<dbReference type="PANTHER" id="PTHR11647:SF50">
    <property type="entry name" value="DIHYDROPYRIMIDINASE"/>
    <property type="match status" value="1"/>
</dbReference>
<evidence type="ECO:0000259" key="2">
    <source>
        <dbReference type="Pfam" id="PF01979"/>
    </source>
</evidence>
<comment type="caution">
    <text evidence="3">The sequence shown here is derived from an EMBL/GenBank/DDBJ whole genome shotgun (WGS) entry which is preliminary data.</text>
</comment>